<evidence type="ECO:0000313" key="9">
    <source>
        <dbReference type="EMBL" id="MBM7587255.1"/>
    </source>
</evidence>
<feature type="transmembrane region" description="Helical" evidence="7">
    <location>
        <begin position="253"/>
        <end position="268"/>
    </location>
</feature>
<feature type="transmembrane region" description="Helical" evidence="7">
    <location>
        <begin position="142"/>
        <end position="158"/>
    </location>
</feature>
<keyword evidence="4 7" id="KW-0812">Transmembrane</keyword>
<keyword evidence="6 7" id="KW-0472">Membrane</keyword>
<gene>
    <name evidence="9" type="ORF">JOC86_003828</name>
</gene>
<dbReference type="NCBIfam" id="TIGR00786">
    <property type="entry name" value="dctM"/>
    <property type="match status" value="1"/>
</dbReference>
<dbReference type="Pfam" id="PF06808">
    <property type="entry name" value="DctM"/>
    <property type="match status" value="1"/>
</dbReference>
<feature type="transmembrane region" description="Helical" evidence="7">
    <location>
        <begin position="413"/>
        <end position="434"/>
    </location>
</feature>
<dbReference type="Proteomes" id="UP001646157">
    <property type="component" value="Unassembled WGS sequence"/>
</dbReference>
<feature type="transmembrane region" description="Helical" evidence="7">
    <location>
        <begin position="55"/>
        <end position="77"/>
    </location>
</feature>
<evidence type="ECO:0000256" key="5">
    <source>
        <dbReference type="ARBA" id="ARBA00022989"/>
    </source>
</evidence>
<sequence>MMMFIFEYAPIAMFLLLLLLLFLGVPIAFSLAFVGVFFALIMWGIDSTSLLTSAVWGVMNNFTLLAIPLFILMSVLLEKTNIIADLFDSVYKWSGGLRGGLAIAAIVVGAIIGAISGVVAAGVIGLGLIALPQMMKYKYNENLSLGSIMAGGTLGQIIPPSLNMVVYGAITGVSVSSLFAAGLGAGFLLIFLFIIYILIRAYHREDMAPALAKEDRATFKEKVESLRSIALPLLLIIIVLGSIFTGIATPTEGAAVGVFGTILIGFGTKRLDWKKTKEAIHESTKMTGMVGWILIGAAAFSAVFSGVGGNQFVSEMAQLAPGGKWGVLFFSLAFIILLGMFLETMALIMLAAPIISPIIVNAGFDPLWWAVVFMVVLQMAFLTPPFGFAIFYLKSAVGAKVGIDKIYRATIPFITIQLIATIILILFPILAVWLPNLLNK</sequence>
<dbReference type="PANTHER" id="PTHR33362">
    <property type="entry name" value="SIALIC ACID TRAP TRANSPORTER PERMEASE PROTEIN SIAT-RELATED"/>
    <property type="match status" value="1"/>
</dbReference>
<dbReference type="PANTHER" id="PTHR33362:SF7">
    <property type="entry name" value="SLL1103 PROTEIN"/>
    <property type="match status" value="1"/>
</dbReference>
<organism evidence="9 10">
    <name type="scientific">Rossellomorea pakistanensis</name>
    <dbReference type="NCBI Taxonomy" id="992288"/>
    <lineage>
        <taxon>Bacteria</taxon>
        <taxon>Bacillati</taxon>
        <taxon>Bacillota</taxon>
        <taxon>Bacilli</taxon>
        <taxon>Bacillales</taxon>
        <taxon>Bacillaceae</taxon>
        <taxon>Rossellomorea</taxon>
    </lineage>
</organism>
<evidence type="ECO:0000256" key="7">
    <source>
        <dbReference type="SAM" id="Phobius"/>
    </source>
</evidence>
<accession>A0ABS2NHE5</accession>
<keyword evidence="10" id="KW-1185">Reference proteome</keyword>
<feature type="domain" description="TRAP C4-dicarboxylate transport system permease DctM subunit" evidence="8">
    <location>
        <begin position="14"/>
        <end position="428"/>
    </location>
</feature>
<feature type="transmembrane region" description="Helical" evidence="7">
    <location>
        <begin position="178"/>
        <end position="199"/>
    </location>
</feature>
<feature type="transmembrane region" description="Helical" evidence="7">
    <location>
        <begin position="367"/>
        <end position="393"/>
    </location>
</feature>
<keyword evidence="3" id="KW-0997">Cell inner membrane</keyword>
<dbReference type="InterPro" id="IPR004681">
    <property type="entry name" value="TRAP_DctM"/>
</dbReference>
<dbReference type="EMBL" id="JAFBDZ010000004">
    <property type="protein sequence ID" value="MBM7587255.1"/>
    <property type="molecule type" value="Genomic_DNA"/>
</dbReference>
<protein>
    <submittedName>
        <fullName evidence="9">Tripartite ATP-independent transporter DctM subunit</fullName>
    </submittedName>
</protein>
<feature type="transmembrane region" description="Helical" evidence="7">
    <location>
        <begin position="229"/>
        <end position="247"/>
    </location>
</feature>
<keyword evidence="2" id="KW-1003">Cell membrane</keyword>
<evidence type="ECO:0000313" key="10">
    <source>
        <dbReference type="Proteomes" id="UP001646157"/>
    </source>
</evidence>
<feature type="transmembrane region" description="Helical" evidence="7">
    <location>
        <begin position="97"/>
        <end position="130"/>
    </location>
</feature>
<evidence type="ECO:0000256" key="2">
    <source>
        <dbReference type="ARBA" id="ARBA00022475"/>
    </source>
</evidence>
<evidence type="ECO:0000256" key="4">
    <source>
        <dbReference type="ARBA" id="ARBA00022692"/>
    </source>
</evidence>
<dbReference type="RefSeq" id="WP_239587698.1">
    <property type="nucleotide sequence ID" value="NZ_JAFBDZ010000004.1"/>
</dbReference>
<evidence type="ECO:0000259" key="8">
    <source>
        <dbReference type="Pfam" id="PF06808"/>
    </source>
</evidence>
<keyword evidence="5 7" id="KW-1133">Transmembrane helix</keyword>
<evidence type="ECO:0000256" key="1">
    <source>
        <dbReference type="ARBA" id="ARBA00004429"/>
    </source>
</evidence>
<proteinExistence type="predicted"/>
<dbReference type="InterPro" id="IPR010656">
    <property type="entry name" value="DctM"/>
</dbReference>
<feature type="transmembrane region" description="Helical" evidence="7">
    <location>
        <begin position="289"/>
        <end position="307"/>
    </location>
</feature>
<evidence type="ECO:0000256" key="6">
    <source>
        <dbReference type="ARBA" id="ARBA00023136"/>
    </source>
</evidence>
<comment type="subcellular location">
    <subcellularLocation>
        <location evidence="1">Cell inner membrane</location>
        <topology evidence="1">Multi-pass membrane protein</topology>
    </subcellularLocation>
</comment>
<feature type="transmembrane region" description="Helical" evidence="7">
    <location>
        <begin position="12"/>
        <end position="43"/>
    </location>
</feature>
<dbReference type="PIRSF" id="PIRSF006066">
    <property type="entry name" value="HI0050"/>
    <property type="match status" value="1"/>
</dbReference>
<name>A0ABS2NHE5_9BACI</name>
<feature type="transmembrane region" description="Helical" evidence="7">
    <location>
        <begin position="327"/>
        <end position="355"/>
    </location>
</feature>
<evidence type="ECO:0000256" key="3">
    <source>
        <dbReference type="ARBA" id="ARBA00022519"/>
    </source>
</evidence>
<reference evidence="9 10" key="1">
    <citation type="submission" date="2021-01" db="EMBL/GenBank/DDBJ databases">
        <title>Genomic Encyclopedia of Type Strains, Phase IV (KMG-IV): sequencing the most valuable type-strain genomes for metagenomic binning, comparative biology and taxonomic classification.</title>
        <authorList>
            <person name="Goeker M."/>
        </authorList>
    </citation>
    <scope>NUCLEOTIDE SEQUENCE [LARGE SCALE GENOMIC DNA]</scope>
    <source>
        <strain evidence="9 10">DSM 24834</strain>
    </source>
</reference>
<comment type="caution">
    <text evidence="9">The sequence shown here is derived from an EMBL/GenBank/DDBJ whole genome shotgun (WGS) entry which is preliminary data.</text>
</comment>